<sequence>VVMLIDFAPTGLEFLPTGARRRHPYSLLRVGRRLRAGLESTTYTTLHHRITFQPVVRSPSLRA</sequence>
<gene>
    <name evidence="1" type="ORF">QBC32DRAFT_223012</name>
</gene>
<evidence type="ECO:0000313" key="1">
    <source>
        <dbReference type="EMBL" id="KAK3947989.1"/>
    </source>
</evidence>
<dbReference type="Proteomes" id="UP001303222">
    <property type="component" value="Unassembled WGS sequence"/>
</dbReference>
<organism evidence="1 2">
    <name type="scientific">Pseudoneurospora amorphoporcata</name>
    <dbReference type="NCBI Taxonomy" id="241081"/>
    <lineage>
        <taxon>Eukaryota</taxon>
        <taxon>Fungi</taxon>
        <taxon>Dikarya</taxon>
        <taxon>Ascomycota</taxon>
        <taxon>Pezizomycotina</taxon>
        <taxon>Sordariomycetes</taxon>
        <taxon>Sordariomycetidae</taxon>
        <taxon>Sordariales</taxon>
        <taxon>Sordariaceae</taxon>
        <taxon>Pseudoneurospora</taxon>
    </lineage>
</organism>
<evidence type="ECO:0000313" key="2">
    <source>
        <dbReference type="Proteomes" id="UP001303222"/>
    </source>
</evidence>
<feature type="non-terminal residue" evidence="1">
    <location>
        <position position="1"/>
    </location>
</feature>
<keyword evidence="2" id="KW-1185">Reference proteome</keyword>
<proteinExistence type="predicted"/>
<dbReference type="AlphaFoldDB" id="A0AAN6SBX9"/>
<reference evidence="1" key="2">
    <citation type="submission" date="2023-06" db="EMBL/GenBank/DDBJ databases">
        <authorList>
            <consortium name="Lawrence Berkeley National Laboratory"/>
            <person name="Mondo S.J."/>
            <person name="Hensen N."/>
            <person name="Bonometti L."/>
            <person name="Westerberg I."/>
            <person name="Brannstrom I.O."/>
            <person name="Guillou S."/>
            <person name="Cros-Aarteil S."/>
            <person name="Calhoun S."/>
            <person name="Haridas S."/>
            <person name="Kuo A."/>
            <person name="Pangilinan J."/>
            <person name="Riley R."/>
            <person name="Labutti K."/>
            <person name="Andreopoulos B."/>
            <person name="Lipzen A."/>
            <person name="Chen C."/>
            <person name="Yanf M."/>
            <person name="Daum C."/>
            <person name="Ng V."/>
            <person name="Clum A."/>
            <person name="Steindorff A."/>
            <person name="Ohm R."/>
            <person name="Martin F."/>
            <person name="Silar P."/>
            <person name="Natvig D."/>
            <person name="Lalanne C."/>
            <person name="Gautier V."/>
            <person name="Ament-Velasquez S.L."/>
            <person name="Kruys A."/>
            <person name="Hutchinson M.I."/>
            <person name="Powell A.J."/>
            <person name="Barry K."/>
            <person name="Miller A.N."/>
            <person name="Grigoriev I.V."/>
            <person name="Debuchy R."/>
            <person name="Gladieux P."/>
            <person name="Thoren M.H."/>
            <person name="Johannesson H."/>
        </authorList>
    </citation>
    <scope>NUCLEOTIDE SEQUENCE</scope>
    <source>
        <strain evidence="1">CBS 626.80</strain>
    </source>
</reference>
<protein>
    <submittedName>
        <fullName evidence="1">Uncharacterized protein</fullName>
    </submittedName>
</protein>
<name>A0AAN6SBX9_9PEZI</name>
<accession>A0AAN6SBX9</accession>
<comment type="caution">
    <text evidence="1">The sequence shown here is derived from an EMBL/GenBank/DDBJ whole genome shotgun (WGS) entry which is preliminary data.</text>
</comment>
<reference evidence="1" key="1">
    <citation type="journal article" date="2023" name="Mol. Phylogenet. Evol.">
        <title>Genome-scale phylogeny and comparative genomics of the fungal order Sordariales.</title>
        <authorList>
            <person name="Hensen N."/>
            <person name="Bonometti L."/>
            <person name="Westerberg I."/>
            <person name="Brannstrom I.O."/>
            <person name="Guillou S."/>
            <person name="Cros-Aarteil S."/>
            <person name="Calhoun S."/>
            <person name="Haridas S."/>
            <person name="Kuo A."/>
            <person name="Mondo S."/>
            <person name="Pangilinan J."/>
            <person name="Riley R."/>
            <person name="LaButti K."/>
            <person name="Andreopoulos B."/>
            <person name="Lipzen A."/>
            <person name="Chen C."/>
            <person name="Yan M."/>
            <person name="Daum C."/>
            <person name="Ng V."/>
            <person name="Clum A."/>
            <person name="Steindorff A."/>
            <person name="Ohm R.A."/>
            <person name="Martin F."/>
            <person name="Silar P."/>
            <person name="Natvig D.O."/>
            <person name="Lalanne C."/>
            <person name="Gautier V."/>
            <person name="Ament-Velasquez S.L."/>
            <person name="Kruys A."/>
            <person name="Hutchinson M.I."/>
            <person name="Powell A.J."/>
            <person name="Barry K."/>
            <person name="Miller A.N."/>
            <person name="Grigoriev I.V."/>
            <person name="Debuchy R."/>
            <person name="Gladieux P."/>
            <person name="Hiltunen Thoren M."/>
            <person name="Johannesson H."/>
        </authorList>
    </citation>
    <scope>NUCLEOTIDE SEQUENCE</scope>
    <source>
        <strain evidence="1">CBS 626.80</strain>
    </source>
</reference>
<dbReference type="EMBL" id="MU859293">
    <property type="protein sequence ID" value="KAK3947989.1"/>
    <property type="molecule type" value="Genomic_DNA"/>
</dbReference>